<organism evidence="1 2">
    <name type="scientific">Eiseniibacteriota bacterium</name>
    <dbReference type="NCBI Taxonomy" id="2212470"/>
    <lineage>
        <taxon>Bacteria</taxon>
        <taxon>Candidatus Eiseniibacteriota</taxon>
    </lineage>
</organism>
<name>A0A933W9M1_UNCEI</name>
<sequence>MDRTIASFVPPHCPRSRCRYHWNAAGWRWKRHGSYTRQASPTEIPRFRCCHCGATFSSQTFHTTYYLKRPELQVPLLYRIDAGSGFRQMAREMRCSHSTLVHQAARLGRHALLFMSVHRPSGPLLEPLVIDGFESFAYSQYHPLHLNLGIGADT</sequence>
<accession>A0A933W9M1</accession>
<dbReference type="AlphaFoldDB" id="A0A933W9M1"/>
<feature type="non-terminal residue" evidence="1">
    <location>
        <position position="154"/>
    </location>
</feature>
<protein>
    <submittedName>
        <fullName evidence="1">IS1 family transposase</fullName>
    </submittedName>
</protein>
<dbReference type="Proteomes" id="UP000696931">
    <property type="component" value="Unassembled WGS sequence"/>
</dbReference>
<reference evidence="1" key="1">
    <citation type="submission" date="2020-07" db="EMBL/GenBank/DDBJ databases">
        <title>Huge and variable diversity of episymbiotic CPR bacteria and DPANN archaea in groundwater ecosystems.</title>
        <authorList>
            <person name="He C.Y."/>
            <person name="Keren R."/>
            <person name="Whittaker M."/>
            <person name="Farag I.F."/>
            <person name="Doudna J."/>
            <person name="Cate J.H.D."/>
            <person name="Banfield J.F."/>
        </authorList>
    </citation>
    <scope>NUCLEOTIDE SEQUENCE</scope>
    <source>
        <strain evidence="1">NC_groundwater_1813_Pr3_B-0.1um_71_17</strain>
    </source>
</reference>
<evidence type="ECO:0000313" key="1">
    <source>
        <dbReference type="EMBL" id="MBI5168494.1"/>
    </source>
</evidence>
<evidence type="ECO:0000313" key="2">
    <source>
        <dbReference type="Proteomes" id="UP000696931"/>
    </source>
</evidence>
<comment type="caution">
    <text evidence="1">The sequence shown here is derived from an EMBL/GenBank/DDBJ whole genome shotgun (WGS) entry which is preliminary data.</text>
</comment>
<gene>
    <name evidence="1" type="ORF">HZA61_03300</name>
</gene>
<dbReference type="EMBL" id="JACRIW010000027">
    <property type="protein sequence ID" value="MBI5168494.1"/>
    <property type="molecule type" value="Genomic_DNA"/>
</dbReference>
<proteinExistence type="predicted"/>